<gene>
    <name evidence="7" type="ORF">GSMUA_68630.1</name>
</gene>
<feature type="signal peptide" evidence="5">
    <location>
        <begin position="1"/>
        <end position="22"/>
    </location>
</feature>
<keyword evidence="5" id="KW-0732">Signal</keyword>
<dbReference type="OrthoDB" id="8062037at2759"/>
<evidence type="ECO:0000256" key="1">
    <source>
        <dbReference type="ARBA" id="ARBA00022723"/>
    </source>
</evidence>
<evidence type="ECO:0000256" key="3">
    <source>
        <dbReference type="ARBA" id="ARBA00022833"/>
    </source>
</evidence>
<evidence type="ECO:0000313" key="7">
    <source>
        <dbReference type="EMBL" id="CAG1861969.1"/>
    </source>
</evidence>
<dbReference type="EnsemblPlants" id="Ma02_t13670.1">
    <property type="protein sequence ID" value="Ma02_p13670.1"/>
    <property type="gene ID" value="Ma02_g13670"/>
</dbReference>
<dbReference type="Gene3D" id="3.30.40.10">
    <property type="entry name" value="Zinc/RING finger domain, C3HC4 (zinc finger)"/>
    <property type="match status" value="1"/>
</dbReference>
<dbReference type="PROSITE" id="PS50089">
    <property type="entry name" value="ZF_RING_2"/>
    <property type="match status" value="1"/>
</dbReference>
<keyword evidence="2 4" id="KW-0863">Zinc-finger</keyword>
<dbReference type="InterPro" id="IPR001841">
    <property type="entry name" value="Znf_RING"/>
</dbReference>
<keyword evidence="9" id="KW-1185">Reference proteome</keyword>
<sequence>MGFPVGCSELIVPLTLLRIALLLGHLRRLLFLVFDVIPWPDNSSSISRGSRWNQPLQSASATLTIGGALPVVKYEELPEADDGCAVCLCELEHGDEVRRLSNCRHVFHRGCLDRWVEHDQSTCPLCRAPLVPVEMRWASATDSYYNDDDNDDDCLSIDSSLHL</sequence>
<reference evidence="7" key="1">
    <citation type="submission" date="2021-03" db="EMBL/GenBank/DDBJ databases">
        <authorList>
            <consortium name="Genoscope - CEA"/>
            <person name="William W."/>
        </authorList>
    </citation>
    <scope>NUCLEOTIDE SEQUENCE</scope>
    <source>
        <strain evidence="7">Doubled-haploid Pahang</strain>
    </source>
</reference>
<evidence type="ECO:0000256" key="2">
    <source>
        <dbReference type="ARBA" id="ARBA00022771"/>
    </source>
</evidence>
<evidence type="ECO:0000256" key="5">
    <source>
        <dbReference type="SAM" id="SignalP"/>
    </source>
</evidence>
<feature type="domain" description="RING-type" evidence="6">
    <location>
        <begin position="84"/>
        <end position="127"/>
    </location>
</feature>
<dbReference type="Proteomes" id="UP000012960">
    <property type="component" value="Unplaced"/>
</dbReference>
<evidence type="ECO:0000256" key="4">
    <source>
        <dbReference type="PROSITE-ProRule" id="PRU00175"/>
    </source>
</evidence>
<evidence type="ECO:0000313" key="8">
    <source>
        <dbReference type="EnsemblPlants" id="Ma02_p13670.1"/>
    </source>
</evidence>
<dbReference type="PANTHER" id="PTHR45969">
    <property type="entry name" value="RING ZINC FINGER PROTEIN-RELATED"/>
    <property type="match status" value="1"/>
</dbReference>
<dbReference type="GO" id="GO:0061630">
    <property type="term" value="F:ubiquitin protein ligase activity"/>
    <property type="evidence" value="ECO:0000318"/>
    <property type="project" value="GO_Central"/>
</dbReference>
<proteinExistence type="predicted"/>
<dbReference type="AlphaFoldDB" id="A0A804I2G6"/>
<dbReference type="OMA" id="CLHEFEN"/>
<dbReference type="GO" id="GO:0008270">
    <property type="term" value="F:zinc ion binding"/>
    <property type="evidence" value="ECO:0007669"/>
    <property type="project" value="UniProtKB-KW"/>
</dbReference>
<name>A0A804I2G6_MUSAM</name>
<dbReference type="SMART" id="SM00184">
    <property type="entry name" value="RING"/>
    <property type="match status" value="1"/>
</dbReference>
<dbReference type="Pfam" id="PF13639">
    <property type="entry name" value="zf-RING_2"/>
    <property type="match status" value="1"/>
</dbReference>
<dbReference type="EMBL" id="HG996467">
    <property type="protein sequence ID" value="CAG1861969.1"/>
    <property type="molecule type" value="Genomic_DNA"/>
</dbReference>
<organism evidence="8 9">
    <name type="scientific">Musa acuminata subsp. malaccensis</name>
    <name type="common">Wild banana</name>
    <name type="synonym">Musa malaccensis</name>
    <dbReference type="NCBI Taxonomy" id="214687"/>
    <lineage>
        <taxon>Eukaryota</taxon>
        <taxon>Viridiplantae</taxon>
        <taxon>Streptophyta</taxon>
        <taxon>Embryophyta</taxon>
        <taxon>Tracheophyta</taxon>
        <taxon>Spermatophyta</taxon>
        <taxon>Magnoliopsida</taxon>
        <taxon>Liliopsida</taxon>
        <taxon>Zingiberales</taxon>
        <taxon>Musaceae</taxon>
        <taxon>Musa</taxon>
    </lineage>
</organism>
<dbReference type="Gramene" id="Ma02_t13670.1">
    <property type="protein sequence ID" value="Ma02_p13670.1"/>
    <property type="gene ID" value="Ma02_g13670"/>
</dbReference>
<reference evidence="8" key="2">
    <citation type="submission" date="2021-05" db="UniProtKB">
        <authorList>
            <consortium name="EnsemblPlants"/>
        </authorList>
    </citation>
    <scope>IDENTIFICATION</scope>
    <source>
        <strain evidence="8">subsp. malaccensis</strain>
    </source>
</reference>
<dbReference type="GO" id="GO:0016567">
    <property type="term" value="P:protein ubiquitination"/>
    <property type="evidence" value="ECO:0000318"/>
    <property type="project" value="GO_Central"/>
</dbReference>
<dbReference type="SUPFAM" id="SSF57850">
    <property type="entry name" value="RING/U-box"/>
    <property type="match status" value="1"/>
</dbReference>
<keyword evidence="3" id="KW-0862">Zinc</keyword>
<evidence type="ECO:0000313" key="9">
    <source>
        <dbReference type="Proteomes" id="UP000012960"/>
    </source>
</evidence>
<accession>A0A804I2G6</accession>
<keyword evidence="1" id="KW-0479">Metal-binding</keyword>
<feature type="chain" id="PRO_5043241971" evidence="5">
    <location>
        <begin position="23"/>
        <end position="163"/>
    </location>
</feature>
<evidence type="ECO:0000259" key="6">
    <source>
        <dbReference type="PROSITE" id="PS50089"/>
    </source>
</evidence>
<dbReference type="PANTHER" id="PTHR45969:SF33">
    <property type="entry name" value="RING ZINC FINGER PROTEIN-RELATED"/>
    <property type="match status" value="1"/>
</dbReference>
<dbReference type="InterPro" id="IPR013083">
    <property type="entry name" value="Znf_RING/FYVE/PHD"/>
</dbReference>
<protein>
    <submittedName>
        <fullName evidence="7">(wild Malaysian banana) hypothetical protein</fullName>
    </submittedName>
</protein>